<dbReference type="Proteomes" id="UP000032726">
    <property type="component" value="Chromosome"/>
</dbReference>
<sequence>MKRARSICIVVFLFLGAAVLGQADRYPERAPHVVFVMGDEEYRSEESMPMLAKILKRELGAKVSLCYPLDSLGFVNPNVKDHIAGLKALKTADLMVLFTRFRALPEEELHMILEYVETGRPVVGFRTTTHAFRYDEGHSMEIYNDEWPIKVFGQKWITHHGHFSDGHDPLTQVFLVGKDNPILNGVSDFKAFSWLYHVDGGDHELAGDSEPILMGRSLRSKHEMEGRLDKFPLENPVAWTKTYTGSKGKTARIFFTTLGHPYDFKEVPMRKLAINGMYWALGREDEIPPEGVNVTIEGSYHPNNSGFGEKFKKNLRPEVVD</sequence>
<evidence type="ECO:0000313" key="2">
    <source>
        <dbReference type="Proteomes" id="UP000032726"/>
    </source>
</evidence>
<reference evidence="1 2" key="1">
    <citation type="submission" date="2015-03" db="EMBL/GenBank/DDBJ databases">
        <title>Complete genome sequence of Muricauda lutaonensis CC-HSB-11T, isolated from a coastal hot spring.</title>
        <authorList>
            <person name="Kim K.M."/>
        </authorList>
    </citation>
    <scope>NUCLEOTIDE SEQUENCE [LARGE SCALE GENOMIC DNA]</scope>
    <source>
        <strain evidence="1 2">CC-HSB-11</strain>
    </source>
</reference>
<evidence type="ECO:0008006" key="3">
    <source>
        <dbReference type="Google" id="ProtNLM"/>
    </source>
</evidence>
<dbReference type="OrthoDB" id="189183at2"/>
<dbReference type="STRING" id="516051.VC82_996"/>
<dbReference type="RefSeq" id="WP_045801378.1">
    <property type="nucleotide sequence ID" value="NZ_CP011071.1"/>
</dbReference>
<dbReference type="KEGG" id="mlt:VC82_996"/>
<proteinExistence type="predicted"/>
<name>A0A0D5YRV7_9FLAO</name>
<dbReference type="AlphaFoldDB" id="A0A0D5YRV7"/>
<dbReference type="EMBL" id="CP011071">
    <property type="protein sequence ID" value="AKA34644.1"/>
    <property type="molecule type" value="Genomic_DNA"/>
</dbReference>
<evidence type="ECO:0000313" key="1">
    <source>
        <dbReference type="EMBL" id="AKA34644.1"/>
    </source>
</evidence>
<keyword evidence="2" id="KW-1185">Reference proteome</keyword>
<accession>A0A0D5YRV7</accession>
<dbReference type="SUPFAM" id="SSF52317">
    <property type="entry name" value="Class I glutamine amidotransferase-like"/>
    <property type="match status" value="1"/>
</dbReference>
<protein>
    <recommendedName>
        <fullName evidence="3">ThuA-like domain-containing protein</fullName>
    </recommendedName>
</protein>
<dbReference type="InterPro" id="IPR029062">
    <property type="entry name" value="Class_I_gatase-like"/>
</dbReference>
<dbReference type="PATRIC" id="fig|516051.4.peg.1033"/>
<gene>
    <name evidence="1" type="ORF">VC82_996</name>
</gene>
<organism evidence="1 2">
    <name type="scientific">Flagellimonas lutaonensis</name>
    <dbReference type="NCBI Taxonomy" id="516051"/>
    <lineage>
        <taxon>Bacteria</taxon>
        <taxon>Pseudomonadati</taxon>
        <taxon>Bacteroidota</taxon>
        <taxon>Flavobacteriia</taxon>
        <taxon>Flavobacteriales</taxon>
        <taxon>Flavobacteriaceae</taxon>
        <taxon>Flagellimonas</taxon>
    </lineage>
</organism>
<dbReference type="HOGENOM" id="CLU_068674_0_0_10"/>
<dbReference type="Gene3D" id="3.40.50.880">
    <property type="match status" value="1"/>
</dbReference>